<dbReference type="InterPro" id="IPR023213">
    <property type="entry name" value="CAT-like_dom_sf"/>
</dbReference>
<dbReference type="Pfam" id="PF02458">
    <property type="entry name" value="Transferase"/>
    <property type="match status" value="1"/>
</dbReference>
<dbReference type="PANTHER" id="PTHR31625">
    <property type="match status" value="1"/>
</dbReference>
<dbReference type="GeneID" id="111017138"/>
<dbReference type="KEGG" id="mcha:111017138"/>
<dbReference type="RefSeq" id="XP_022148508.1">
    <property type="nucleotide sequence ID" value="XM_022292816.1"/>
</dbReference>
<dbReference type="OrthoDB" id="1862401at2759"/>
<evidence type="ECO:0000313" key="3">
    <source>
        <dbReference type="Proteomes" id="UP000504603"/>
    </source>
</evidence>
<dbReference type="InterPro" id="IPR051504">
    <property type="entry name" value="Plant_metabolite_acyltrans"/>
</dbReference>
<dbReference type="AlphaFoldDB" id="A0A6J1D4A3"/>
<evidence type="ECO:0000256" key="1">
    <source>
        <dbReference type="ARBA" id="ARBA00022679"/>
    </source>
</evidence>
<dbReference type="Proteomes" id="UP000504603">
    <property type="component" value="Unplaced"/>
</dbReference>
<dbReference type="GO" id="GO:0016747">
    <property type="term" value="F:acyltransferase activity, transferring groups other than amino-acyl groups"/>
    <property type="evidence" value="ECO:0007669"/>
    <property type="project" value="UniProtKB-ARBA"/>
</dbReference>
<proteinExistence type="predicted"/>
<keyword evidence="1" id="KW-0808">Transferase</keyword>
<sequence>MEQPKPSLQILELCKICPSPSPSPSAEFSLPLTFFDLPFITIPPTERLLFYSLPAAADAPSHTSDSILQKLKNSLSLTLSHFFPLAGNVVLPEDSPEPFILYKPGDSVSLTVAQADAADFHHLSSDEIRKANESHFLVPQFETSDTTCVAPILSLQITLFPGVGFCIGIATNHMAVDGKTSTTFLRSWASICTHESSESHLPPLDFDRTALKDPDGLHKLYLKYRDIFLFHLRNLGQTFRLAPKKAVPDDVAGGTFELTRADIDNLRTAAGSRRRLSTFVLTYAHVSTCVVKAQRMDPKSKVALLFPVDWRPRLGGSLVGANYFGNGVGPCGLILEAGELLGENGMGLVSNKLSDLIVAMDEKVKMNEIVEFMDDFYVRFFGAMPIAKTMTVAGSPRFGIYDIDFGWGRCRKVEITSMTTGETFSMGESRNGNGGVEVGIALPRDDMNLFSSLFFERLKL</sequence>
<evidence type="ECO:0000256" key="2">
    <source>
        <dbReference type="ARBA" id="ARBA00023315"/>
    </source>
</evidence>
<reference evidence="4" key="1">
    <citation type="submission" date="2025-08" db="UniProtKB">
        <authorList>
            <consortium name="RefSeq"/>
        </authorList>
    </citation>
    <scope>IDENTIFICATION</scope>
    <source>
        <strain evidence="4">OHB3-1</strain>
    </source>
</reference>
<organism evidence="3 4">
    <name type="scientific">Momordica charantia</name>
    <name type="common">Bitter gourd</name>
    <name type="synonym">Balsam pear</name>
    <dbReference type="NCBI Taxonomy" id="3673"/>
    <lineage>
        <taxon>Eukaryota</taxon>
        <taxon>Viridiplantae</taxon>
        <taxon>Streptophyta</taxon>
        <taxon>Embryophyta</taxon>
        <taxon>Tracheophyta</taxon>
        <taxon>Spermatophyta</taxon>
        <taxon>Magnoliopsida</taxon>
        <taxon>eudicotyledons</taxon>
        <taxon>Gunneridae</taxon>
        <taxon>Pentapetalae</taxon>
        <taxon>rosids</taxon>
        <taxon>fabids</taxon>
        <taxon>Cucurbitales</taxon>
        <taxon>Cucurbitaceae</taxon>
        <taxon>Momordiceae</taxon>
        <taxon>Momordica</taxon>
    </lineage>
</organism>
<evidence type="ECO:0000313" key="4">
    <source>
        <dbReference type="RefSeq" id="XP_022148508.1"/>
    </source>
</evidence>
<accession>A0A6J1D4A3</accession>
<keyword evidence="3" id="KW-1185">Reference proteome</keyword>
<keyword evidence="2" id="KW-0012">Acyltransferase</keyword>
<protein>
    <submittedName>
        <fullName evidence="4">Phenolic glucoside malonyltransferase 2-like</fullName>
    </submittedName>
</protein>
<name>A0A6J1D4A3_MOMCH</name>
<dbReference type="Gene3D" id="3.30.559.10">
    <property type="entry name" value="Chloramphenicol acetyltransferase-like domain"/>
    <property type="match status" value="2"/>
</dbReference>
<gene>
    <name evidence="4" type="primary">LOC111017138</name>
</gene>